<keyword evidence="4" id="KW-0472">Membrane</keyword>
<keyword evidence="8" id="KW-1185">Reference proteome</keyword>
<dbReference type="PANTHER" id="PTHR34990">
    <property type="entry name" value="UDP-2,3-DIACYLGLUCOSAMINE HYDROLASE-RELATED"/>
    <property type="match status" value="1"/>
</dbReference>
<protein>
    <recommendedName>
        <fullName evidence="6">Calcineurin-like phosphoesterase domain-containing protein</fullName>
    </recommendedName>
</protein>
<evidence type="ECO:0000313" key="8">
    <source>
        <dbReference type="Proteomes" id="UP001500936"/>
    </source>
</evidence>
<dbReference type="SUPFAM" id="SSF56300">
    <property type="entry name" value="Metallo-dependent phosphatases"/>
    <property type="match status" value="1"/>
</dbReference>
<feature type="domain" description="Calcineurin-like phosphoesterase" evidence="6">
    <location>
        <begin position="19"/>
        <end position="184"/>
    </location>
</feature>
<evidence type="ECO:0000256" key="4">
    <source>
        <dbReference type="ARBA" id="ARBA00023136"/>
    </source>
</evidence>
<keyword evidence="5" id="KW-0464">Manganese</keyword>
<name>A0ABP8L0J2_9BACT</name>
<keyword evidence="1" id="KW-1003">Cell membrane</keyword>
<evidence type="ECO:0000256" key="3">
    <source>
        <dbReference type="ARBA" id="ARBA00022723"/>
    </source>
</evidence>
<sequence length="503" mass="56296">MRKSLSIAADHLPQYDELYVISDLHLGGRNGFQIFNAAAELGHLADVVCSRAKDKQVALLINGDLVDFLAEKPALAFDPHGAVDKLERIVGDPAFAPVWKALQKIAATKNRWLIINLGNHDLELALPWVRARLLDLLAGRDEKARGRIMLTFEGAGFLCRVGKAEVLCVHGNEVDTWNVTDYERLRRIGRDMVQSRPVDSWTPNAGSQLVVEVMNDIKETYPFVDLLKPEMQAVIPTLLALDPNQRIKVKAIAATLTRRIVDKARRITGFLSAEGQAEIEQQVLPPDLLTTTQPDELTGVARRGGTAYKEALLKAAEAQFLQGVDPLSLVPADARGEYLGLSDALISLVSGSEPHEVLRRALEKLQHDRSFDLTDDDTTFRDLDELIGNGPDFLIAGHTHLRRALPRRKGRGWYFNSGTWVRLIRLDANVLKDADEFKNVFDVFGARDMQKLDDFPNLVQRQLTVVVIWADGERTHGELQEVQKTTSETYQLVSVEKSRFTRH</sequence>
<dbReference type="Pfam" id="PF00149">
    <property type="entry name" value="Metallophos"/>
    <property type="match status" value="1"/>
</dbReference>
<comment type="caution">
    <text evidence="7">The sequence shown here is derived from an EMBL/GenBank/DDBJ whole genome shotgun (WGS) entry which is preliminary data.</text>
</comment>
<dbReference type="CDD" id="cd00838">
    <property type="entry name" value="MPP_superfamily"/>
    <property type="match status" value="1"/>
</dbReference>
<evidence type="ECO:0000256" key="5">
    <source>
        <dbReference type="ARBA" id="ARBA00023211"/>
    </source>
</evidence>
<organism evidence="7 8">
    <name type="scientific">Nibrella viscosa</name>
    <dbReference type="NCBI Taxonomy" id="1084524"/>
    <lineage>
        <taxon>Bacteria</taxon>
        <taxon>Pseudomonadati</taxon>
        <taxon>Bacteroidota</taxon>
        <taxon>Cytophagia</taxon>
        <taxon>Cytophagales</taxon>
        <taxon>Spirosomataceae</taxon>
        <taxon>Nibrella</taxon>
    </lineage>
</organism>
<proteinExistence type="predicted"/>
<dbReference type="RefSeq" id="WP_345271326.1">
    <property type="nucleotide sequence ID" value="NZ_BAABHB010000020.1"/>
</dbReference>
<evidence type="ECO:0000259" key="6">
    <source>
        <dbReference type="Pfam" id="PF00149"/>
    </source>
</evidence>
<keyword evidence="2" id="KW-0997">Cell inner membrane</keyword>
<evidence type="ECO:0000256" key="2">
    <source>
        <dbReference type="ARBA" id="ARBA00022519"/>
    </source>
</evidence>
<dbReference type="InterPro" id="IPR004843">
    <property type="entry name" value="Calcineurin-like_PHP"/>
</dbReference>
<dbReference type="InterPro" id="IPR029052">
    <property type="entry name" value="Metallo-depent_PP-like"/>
</dbReference>
<evidence type="ECO:0000256" key="1">
    <source>
        <dbReference type="ARBA" id="ARBA00022475"/>
    </source>
</evidence>
<dbReference type="Proteomes" id="UP001500936">
    <property type="component" value="Unassembled WGS sequence"/>
</dbReference>
<dbReference type="EMBL" id="BAABHB010000020">
    <property type="protein sequence ID" value="GAA4420189.1"/>
    <property type="molecule type" value="Genomic_DNA"/>
</dbReference>
<keyword evidence="3" id="KW-0479">Metal-binding</keyword>
<reference evidence="8" key="1">
    <citation type="journal article" date="2019" name="Int. J. Syst. Evol. Microbiol.">
        <title>The Global Catalogue of Microorganisms (GCM) 10K type strain sequencing project: providing services to taxonomists for standard genome sequencing and annotation.</title>
        <authorList>
            <consortium name="The Broad Institute Genomics Platform"/>
            <consortium name="The Broad Institute Genome Sequencing Center for Infectious Disease"/>
            <person name="Wu L."/>
            <person name="Ma J."/>
        </authorList>
    </citation>
    <scope>NUCLEOTIDE SEQUENCE [LARGE SCALE GENOMIC DNA]</scope>
    <source>
        <strain evidence="8">JCM 17925</strain>
    </source>
</reference>
<accession>A0ABP8L0J2</accession>
<evidence type="ECO:0000313" key="7">
    <source>
        <dbReference type="EMBL" id="GAA4420189.1"/>
    </source>
</evidence>
<dbReference type="InterPro" id="IPR043461">
    <property type="entry name" value="LpxH-like"/>
</dbReference>
<gene>
    <name evidence="7" type="ORF">GCM10023187_55250</name>
</gene>